<dbReference type="EnsemblPlants" id="AVESA.00010b.r2.2CG0267390.1">
    <property type="protein sequence ID" value="AVESA.00010b.r2.2CG0267390.1.CDS.1"/>
    <property type="gene ID" value="AVESA.00010b.r2.2CG0267390"/>
</dbReference>
<evidence type="ECO:0000313" key="1">
    <source>
        <dbReference type="EnsemblPlants" id="AVESA.00010b.r2.2CG0267390.1.CDS.1"/>
    </source>
</evidence>
<sequence length="727" mass="81699">MANPNQFLFNANELGVEIPPNFNTSPFRGNDNIDTMQFPYTQFDHPTPTYTHSPDTSSSASASQNSTTFGSKRRKKTSEIWQHYEEEEYVDGDGVTKMRARCLHPGCSSKFSLQKGGGHGYMRRHLATHAKQDGQAAAIQSRINFNPDGTPRGIFVYDATRQREAPATLIAVNDLPLGFGESHGFVEYIRTAHTPSFTPVSRQTTTRDMKKLAKAGLAALKEELGSSTFSIAITSDIWSGRAKQDYITVVVHYVSSNWELNKRIIGFELIDVSHNGENIAHAILKVVSEFGLAKKIFAVTLDHASANTTAIKTLIPTFEVYASKFLLHQRCACHIINLIAKSALDGLEPYIERLRMGISWLNASNTRLGSYRNYCVVINVPCHGLHLDMPVRWNSTYLMLQLVIRDKTQFSAFVNAHFPQEDGYHLLGDDTWHIAESIYKFLATFNESTITLSGVYYPTYHMIVHHILEIAQHLKEYENDTTLLVAVHNMKEKFLKYWKTRPLLYTIAFILDPRAKMEGFSGVLSLLSYTVNVSYDQYSLDIKDKLQEVYSKYELKYGAALLHRPPAVPTAGRGKKKVWGKIFGTSTTTPSSSTGSSTQTPMVQGGGELAKYLNSLVVATNDDDDDDDDFDILQWWQDKRSTYPVLSILAQDVLSMPVSTVSSESAFSLAGRIIDDRRTSLTPEMVKTLMSVKDGELARRRAQHTTENPELIASFEAMRWTEDQEET</sequence>
<proteinExistence type="predicted"/>
<accession>A0ACD5UJM8</accession>
<protein>
    <submittedName>
        <fullName evidence="1">Uncharacterized protein</fullName>
    </submittedName>
</protein>
<reference evidence="1" key="2">
    <citation type="submission" date="2025-09" db="UniProtKB">
        <authorList>
            <consortium name="EnsemblPlants"/>
        </authorList>
    </citation>
    <scope>IDENTIFICATION</scope>
</reference>
<keyword evidence="2" id="KW-1185">Reference proteome</keyword>
<dbReference type="Proteomes" id="UP001732700">
    <property type="component" value="Chromosome 2C"/>
</dbReference>
<reference evidence="1" key="1">
    <citation type="submission" date="2021-05" db="EMBL/GenBank/DDBJ databases">
        <authorList>
            <person name="Scholz U."/>
            <person name="Mascher M."/>
            <person name="Fiebig A."/>
        </authorList>
    </citation>
    <scope>NUCLEOTIDE SEQUENCE [LARGE SCALE GENOMIC DNA]</scope>
</reference>
<evidence type="ECO:0000313" key="2">
    <source>
        <dbReference type="Proteomes" id="UP001732700"/>
    </source>
</evidence>
<organism evidence="1 2">
    <name type="scientific">Avena sativa</name>
    <name type="common">Oat</name>
    <dbReference type="NCBI Taxonomy" id="4498"/>
    <lineage>
        <taxon>Eukaryota</taxon>
        <taxon>Viridiplantae</taxon>
        <taxon>Streptophyta</taxon>
        <taxon>Embryophyta</taxon>
        <taxon>Tracheophyta</taxon>
        <taxon>Spermatophyta</taxon>
        <taxon>Magnoliopsida</taxon>
        <taxon>Liliopsida</taxon>
        <taxon>Poales</taxon>
        <taxon>Poaceae</taxon>
        <taxon>BOP clade</taxon>
        <taxon>Pooideae</taxon>
        <taxon>Poodae</taxon>
        <taxon>Poeae</taxon>
        <taxon>Poeae Chloroplast Group 1 (Aveneae type)</taxon>
        <taxon>Aveninae</taxon>
        <taxon>Avena</taxon>
    </lineage>
</organism>
<name>A0ACD5UJM8_AVESA</name>